<feature type="compositionally biased region" description="Basic and acidic residues" evidence="2">
    <location>
        <begin position="10"/>
        <end position="20"/>
    </location>
</feature>
<comment type="caution">
    <text evidence="3">The sequence shown here is derived from an EMBL/GenBank/DDBJ whole genome shotgun (WGS) entry which is preliminary data.</text>
</comment>
<name>A0A8J4BPL2_9CHLO</name>
<keyword evidence="1" id="KW-0175">Coiled coil</keyword>
<evidence type="ECO:0000313" key="3">
    <source>
        <dbReference type="EMBL" id="GIL64729.1"/>
    </source>
</evidence>
<proteinExistence type="predicted"/>
<protein>
    <submittedName>
        <fullName evidence="3">Uncharacterized protein</fullName>
    </submittedName>
</protein>
<keyword evidence="4" id="KW-1185">Reference proteome</keyword>
<evidence type="ECO:0000256" key="2">
    <source>
        <dbReference type="SAM" id="MobiDB-lite"/>
    </source>
</evidence>
<evidence type="ECO:0000313" key="4">
    <source>
        <dbReference type="Proteomes" id="UP000747399"/>
    </source>
</evidence>
<sequence>MLSGDSSMISRDESIARDCHPPSPSSAPSLMDAGNIRRNLDDEIALPDNLKGSVVEEKQVLQGAERQSLADITNMESSRKSDRQAFRAWTQEFLKRNERLKAFIFESQVFSAQAAWRAQELQLQTMDPELRKTCEQVANVRQVAAQLEAEAAIRRSDKLQVELDDTKKQLSSLAATEQQLRLELADRTAELGDARKQLQQVQAEKEEEIAAARQEAALSQAELKALHEQLHALSQQQVAHQQHYTAAITKAAAGGTPVITPSTADFELVHAPKPFTTGTTATASEMLVPCSTGDETIWKEVNDIRAQLVEVKTEGRDTADRLRTVEGKCDVALRGLDVANSTYSTPANRVVLDSAAAGTSDSGKPTYFVPQSGAPIWEGVKGQSQVGPTPAQATRGPTRRYSSCERQAPAAGPTPCTSPRSPASGGVLTRNQTRACKGLFSPPEPFSGKRTQRDDSPDSNGDDAAMKRPRAN</sequence>
<dbReference type="Proteomes" id="UP000747399">
    <property type="component" value="Unassembled WGS sequence"/>
</dbReference>
<feature type="region of interest" description="Disordered" evidence="2">
    <location>
        <begin position="1"/>
        <end position="33"/>
    </location>
</feature>
<feature type="coiled-coil region" evidence="1">
    <location>
        <begin position="130"/>
        <end position="236"/>
    </location>
</feature>
<organism evidence="3 4">
    <name type="scientific">Volvox africanus</name>
    <dbReference type="NCBI Taxonomy" id="51714"/>
    <lineage>
        <taxon>Eukaryota</taxon>
        <taxon>Viridiplantae</taxon>
        <taxon>Chlorophyta</taxon>
        <taxon>core chlorophytes</taxon>
        <taxon>Chlorophyceae</taxon>
        <taxon>CS clade</taxon>
        <taxon>Chlamydomonadales</taxon>
        <taxon>Volvocaceae</taxon>
        <taxon>Volvox</taxon>
    </lineage>
</organism>
<feature type="region of interest" description="Disordered" evidence="2">
    <location>
        <begin position="378"/>
        <end position="472"/>
    </location>
</feature>
<accession>A0A8J4BPL2</accession>
<gene>
    <name evidence="3" type="ORF">Vafri_18614</name>
</gene>
<dbReference type="EMBL" id="BNCO01000069">
    <property type="protein sequence ID" value="GIL64729.1"/>
    <property type="molecule type" value="Genomic_DNA"/>
</dbReference>
<reference evidence="3" key="1">
    <citation type="journal article" date="2021" name="Proc. Natl. Acad. Sci. U.S.A.">
        <title>Three genomes in the algal genus Volvox reveal the fate of a haploid sex-determining region after a transition to homothallism.</title>
        <authorList>
            <person name="Yamamoto K."/>
            <person name="Hamaji T."/>
            <person name="Kawai-Toyooka H."/>
            <person name="Matsuzaki R."/>
            <person name="Takahashi F."/>
            <person name="Nishimura Y."/>
            <person name="Kawachi M."/>
            <person name="Noguchi H."/>
            <person name="Minakuchi Y."/>
            <person name="Umen J.G."/>
            <person name="Toyoda A."/>
            <person name="Nozaki H."/>
        </authorList>
    </citation>
    <scope>NUCLEOTIDE SEQUENCE</scope>
    <source>
        <strain evidence="3">NIES-3780</strain>
    </source>
</reference>
<evidence type="ECO:0000256" key="1">
    <source>
        <dbReference type="SAM" id="Coils"/>
    </source>
</evidence>
<dbReference type="AlphaFoldDB" id="A0A8J4BPL2"/>